<name>A0A317TZY3_9GAMM</name>
<reference evidence="2 4" key="1">
    <citation type="submission" date="2018-05" db="EMBL/GenBank/DDBJ databases">
        <title>Legionella qingyii sp.nov., whole genome shotgun sequence.</title>
        <authorList>
            <person name="Wu H."/>
            <person name="Zhu Q."/>
            <person name="Hu C."/>
        </authorList>
    </citation>
    <scope>NUCLEOTIDE SEQUENCE [LARGE SCALE GENOMIC DNA]</scope>
    <source>
        <strain evidence="2 4">HEB18</strain>
    </source>
</reference>
<dbReference type="RefSeq" id="WP_110143040.1">
    <property type="nucleotide sequence ID" value="NZ_QHJG01000020.1"/>
</dbReference>
<dbReference type="EMBL" id="RZGX01000010">
    <property type="protein sequence ID" value="RUR22756.1"/>
    <property type="molecule type" value="Genomic_DNA"/>
</dbReference>
<evidence type="ECO:0000313" key="2">
    <source>
        <dbReference type="EMBL" id="PWY55323.1"/>
    </source>
</evidence>
<accession>A0A317TZY3</accession>
<dbReference type="AlphaFoldDB" id="A0A317TZY3"/>
<evidence type="ECO:0000256" key="1">
    <source>
        <dbReference type="SAM" id="SignalP"/>
    </source>
</evidence>
<organism evidence="2 4">
    <name type="scientific">Legionella qingyii</name>
    <dbReference type="NCBI Taxonomy" id="2184757"/>
    <lineage>
        <taxon>Bacteria</taxon>
        <taxon>Pseudomonadati</taxon>
        <taxon>Pseudomonadota</taxon>
        <taxon>Gammaproteobacteria</taxon>
        <taxon>Legionellales</taxon>
        <taxon>Legionellaceae</taxon>
        <taxon>Legionella</taxon>
    </lineage>
</organism>
<dbReference type="EMBL" id="QHJG01000020">
    <property type="protein sequence ID" value="PWY55323.1"/>
    <property type="molecule type" value="Genomic_DNA"/>
</dbReference>
<keyword evidence="5" id="KW-1185">Reference proteome</keyword>
<evidence type="ECO:0000313" key="4">
    <source>
        <dbReference type="Proteomes" id="UP000247152"/>
    </source>
</evidence>
<proteinExistence type="predicted"/>
<dbReference type="Proteomes" id="UP000247152">
    <property type="component" value="Unassembled WGS sequence"/>
</dbReference>
<feature type="chain" id="PRO_5016287318" evidence="1">
    <location>
        <begin position="26"/>
        <end position="164"/>
    </location>
</feature>
<feature type="signal peptide" evidence="1">
    <location>
        <begin position="1"/>
        <end position="25"/>
    </location>
</feature>
<keyword evidence="1" id="KW-0732">Signal</keyword>
<sequence>MSVFHKINKSIIFSAVLISAAQAQVASTFPRGCEVTGFGYSQNYLILNETGKQSYYLIQNHSDSKIEMERVNTEEVFMSPPLHATFEPMSWGAFASDVRNLNFKCYKHVDENTTLVDCRSVLEVCEYPRVKFALSNMGNYWISFNKSQGEIIQESVAKGIYLKW</sequence>
<evidence type="ECO:0000313" key="5">
    <source>
        <dbReference type="Proteomes" id="UP000287374"/>
    </source>
</evidence>
<dbReference type="Proteomes" id="UP000287374">
    <property type="component" value="Unassembled WGS sequence"/>
</dbReference>
<comment type="caution">
    <text evidence="2">The sequence shown here is derived from an EMBL/GenBank/DDBJ whole genome shotgun (WGS) entry which is preliminary data.</text>
</comment>
<reference evidence="3 5" key="2">
    <citation type="submission" date="2018-12" db="EMBL/GenBank/DDBJ databases">
        <title>Legionella sp,whole genome shotgun sequence.</title>
        <authorList>
            <person name="Wu H."/>
        </authorList>
    </citation>
    <scope>NUCLEOTIDE SEQUENCE [LARGE SCALE GENOMIC DNA]</scope>
    <source>
        <strain evidence="3">Km489</strain>
        <strain evidence="5">km489</strain>
    </source>
</reference>
<dbReference type="OrthoDB" id="5639597at2"/>
<protein>
    <submittedName>
        <fullName evidence="2">Enhanced entry protein EnhB</fullName>
    </submittedName>
</protein>
<evidence type="ECO:0000313" key="3">
    <source>
        <dbReference type="EMBL" id="RUR22756.1"/>
    </source>
</evidence>
<gene>
    <name evidence="2" type="ORF">DGG96_12710</name>
    <name evidence="3" type="ORF">ELY20_08530</name>
</gene>